<dbReference type="RefSeq" id="WP_022608270.1">
    <property type="nucleotide sequence ID" value="NZ_ASSJ01000070.1"/>
</dbReference>
<protein>
    <submittedName>
        <fullName evidence="1">Uncharacterized protein</fullName>
    </submittedName>
</protein>
<name>U5D834_9CHRO</name>
<keyword evidence="2" id="KW-1185">Reference proteome</keyword>
<evidence type="ECO:0000313" key="1">
    <source>
        <dbReference type="EMBL" id="ERN40788.1"/>
    </source>
</evidence>
<organism evidence="1 2">
    <name type="scientific">Rubidibacter lacunae KORDI 51-2</name>
    <dbReference type="NCBI Taxonomy" id="582515"/>
    <lineage>
        <taxon>Bacteria</taxon>
        <taxon>Bacillati</taxon>
        <taxon>Cyanobacteriota</taxon>
        <taxon>Cyanophyceae</taxon>
        <taxon>Oscillatoriophycideae</taxon>
        <taxon>Chroococcales</taxon>
        <taxon>Aphanothecaceae</taxon>
        <taxon>Rubidibacter</taxon>
    </lineage>
</organism>
<comment type="caution">
    <text evidence="1">The sequence shown here is derived from an EMBL/GenBank/DDBJ whole genome shotgun (WGS) entry which is preliminary data.</text>
</comment>
<gene>
    <name evidence="1" type="ORF">KR51_00027770</name>
</gene>
<dbReference type="InParanoid" id="U5D834"/>
<accession>U5D834</accession>
<reference evidence="1 2" key="1">
    <citation type="submission" date="2013-05" db="EMBL/GenBank/DDBJ databases">
        <title>Draft genome sequence of Rubidibacter lacunae KORDI 51-2.</title>
        <authorList>
            <person name="Choi D.H."/>
            <person name="Noh J.H."/>
            <person name="Kwon K.-K."/>
            <person name="Lee J.-H."/>
            <person name="Ryu J.-Y."/>
        </authorList>
    </citation>
    <scope>NUCLEOTIDE SEQUENCE [LARGE SCALE GENOMIC DNA]</scope>
    <source>
        <strain evidence="1 2">KORDI 51-2</strain>
    </source>
</reference>
<dbReference type="Proteomes" id="UP000016960">
    <property type="component" value="Unassembled WGS sequence"/>
</dbReference>
<evidence type="ECO:0000313" key="2">
    <source>
        <dbReference type="Proteomes" id="UP000016960"/>
    </source>
</evidence>
<dbReference type="EMBL" id="ASSJ01000070">
    <property type="protein sequence ID" value="ERN40788.1"/>
    <property type="molecule type" value="Genomic_DNA"/>
</dbReference>
<proteinExistence type="predicted"/>
<dbReference type="AlphaFoldDB" id="U5D834"/>
<sequence>MPHVKAKRLRQRFRKRLEDERALQTRTGKILVVLAEGLTQTH</sequence>